<evidence type="ECO:0000256" key="1">
    <source>
        <dbReference type="SAM" id="MobiDB-lite"/>
    </source>
</evidence>
<sequence length="465" mass="48916">MLQWTRVSKGISVFWGNATLGGRLSHLLEGHNVTQVLPLEPPAAWERRRDAVGNYLTSFSELVWFFSKERPINCERHGGGARGCWGAANGAVQTWCMEGSSVLGAARAVMIPCPSSWPPFPSSRPPPASRRHAEPVLPPGLLPLPQRHSPQLLRGLPQRDGLPHLPRPHRHLGAPLARQGRGGLLCPAGADEVPADHPRPAAFPQHHLRGHPAGSEHRDRSVPGMTGVAGDCPPAPSACPLRAGGRGGLPLSPPLTSCRKAEQPVARPAGAGSDPGGLGGGGHGRRHLLVHRWQLLAEATAVPRHPTEAGNRPSVTPQRQGTDPVHCKPLAGGSRGWDVPSLPHRQSPCCVPRLNATPRLAGMEKTGKGSGEKSEKKAKKALKGWHSNHHCPHSGGGGELGRKGGTPGRGPAGGHPPPRTTALLRFWCNKTPPAHRLVLPSLALGLDGAPRACSASGEACGARAT</sequence>
<accession>A0A8B9CW72</accession>
<dbReference type="AlphaFoldDB" id="A0A8B9CW72"/>
<dbReference type="InterPro" id="IPR015669">
    <property type="entry name" value="Endothetial_C_recpt"/>
</dbReference>
<name>A0A8B9CW72_9AVES</name>
<feature type="region of interest" description="Disordered" evidence="1">
    <location>
        <begin position="159"/>
        <end position="178"/>
    </location>
</feature>
<feature type="region of interest" description="Disordered" evidence="1">
    <location>
        <begin position="361"/>
        <end position="418"/>
    </location>
</feature>
<feature type="compositionally biased region" description="Gly residues" evidence="1">
    <location>
        <begin position="273"/>
        <end position="282"/>
    </location>
</feature>
<protein>
    <submittedName>
        <fullName evidence="2">Uncharacterized protein</fullName>
    </submittedName>
</protein>
<evidence type="ECO:0000313" key="3">
    <source>
        <dbReference type="Proteomes" id="UP000694426"/>
    </source>
</evidence>
<reference evidence="2" key="2">
    <citation type="submission" date="2025-09" db="UniProtKB">
        <authorList>
            <consortium name="Ensembl"/>
        </authorList>
    </citation>
    <scope>IDENTIFICATION</scope>
</reference>
<evidence type="ECO:0000313" key="2">
    <source>
        <dbReference type="Ensembl" id="ENSABRP00000024187.1"/>
    </source>
</evidence>
<keyword evidence="3" id="KW-1185">Reference proteome</keyword>
<feature type="compositionally biased region" description="Gly residues" evidence="1">
    <location>
        <begin position="394"/>
        <end position="413"/>
    </location>
</feature>
<dbReference type="PANTHER" id="PTHR15349">
    <property type="entry name" value="ENDOTHELIAL PROTEIN C RECEPTOR"/>
    <property type="match status" value="1"/>
</dbReference>
<dbReference type="GO" id="GO:0038023">
    <property type="term" value="F:signaling receptor activity"/>
    <property type="evidence" value="ECO:0007669"/>
    <property type="project" value="InterPro"/>
</dbReference>
<dbReference type="Ensembl" id="ENSABRT00000033958.1">
    <property type="protein sequence ID" value="ENSABRP00000024187.1"/>
    <property type="gene ID" value="ENSABRG00000020315.1"/>
</dbReference>
<feature type="region of interest" description="Disordered" evidence="1">
    <location>
        <begin position="243"/>
        <end position="282"/>
    </location>
</feature>
<dbReference type="GeneTree" id="ENSGT00390000001159"/>
<reference evidence="2" key="1">
    <citation type="submission" date="2025-08" db="UniProtKB">
        <authorList>
            <consortium name="Ensembl"/>
        </authorList>
    </citation>
    <scope>IDENTIFICATION</scope>
</reference>
<feature type="compositionally biased region" description="Basic and acidic residues" evidence="1">
    <location>
        <begin position="365"/>
        <end position="375"/>
    </location>
</feature>
<proteinExistence type="predicted"/>
<dbReference type="GO" id="GO:0005615">
    <property type="term" value="C:extracellular space"/>
    <property type="evidence" value="ECO:0007669"/>
    <property type="project" value="TreeGrafter"/>
</dbReference>
<dbReference type="Proteomes" id="UP000694426">
    <property type="component" value="Unplaced"/>
</dbReference>
<dbReference type="PANTHER" id="PTHR15349:SF0">
    <property type="entry name" value="ENDOTHELIAL PROTEIN C RECEPTOR"/>
    <property type="match status" value="1"/>
</dbReference>
<organism evidence="2 3">
    <name type="scientific">Anser brachyrhynchus</name>
    <name type="common">Pink-footed goose</name>
    <dbReference type="NCBI Taxonomy" id="132585"/>
    <lineage>
        <taxon>Eukaryota</taxon>
        <taxon>Metazoa</taxon>
        <taxon>Chordata</taxon>
        <taxon>Craniata</taxon>
        <taxon>Vertebrata</taxon>
        <taxon>Euteleostomi</taxon>
        <taxon>Archelosauria</taxon>
        <taxon>Archosauria</taxon>
        <taxon>Dinosauria</taxon>
        <taxon>Saurischia</taxon>
        <taxon>Theropoda</taxon>
        <taxon>Coelurosauria</taxon>
        <taxon>Aves</taxon>
        <taxon>Neognathae</taxon>
        <taxon>Galloanserae</taxon>
        <taxon>Anseriformes</taxon>
        <taxon>Anatidae</taxon>
        <taxon>Anserinae</taxon>
        <taxon>Anser</taxon>
    </lineage>
</organism>
<dbReference type="GO" id="GO:0050819">
    <property type="term" value="P:negative regulation of coagulation"/>
    <property type="evidence" value="ECO:0007669"/>
    <property type="project" value="TreeGrafter"/>
</dbReference>
<feature type="region of interest" description="Disordered" evidence="1">
    <location>
        <begin position="301"/>
        <end position="325"/>
    </location>
</feature>
<feature type="compositionally biased region" description="Basic residues" evidence="1">
    <location>
        <begin position="376"/>
        <end position="392"/>
    </location>
</feature>